<accession>A0ABT4KRJ8</accession>
<evidence type="ECO:0000313" key="3">
    <source>
        <dbReference type="Proteomes" id="UP001079430"/>
    </source>
</evidence>
<organism evidence="2 3">
    <name type="scientific">Sinorhizobium psoraleae</name>
    <dbReference type="NCBI Taxonomy" id="520838"/>
    <lineage>
        <taxon>Bacteria</taxon>
        <taxon>Pseudomonadati</taxon>
        <taxon>Pseudomonadota</taxon>
        <taxon>Alphaproteobacteria</taxon>
        <taxon>Hyphomicrobiales</taxon>
        <taxon>Rhizobiaceae</taxon>
        <taxon>Sinorhizobium/Ensifer group</taxon>
        <taxon>Sinorhizobium</taxon>
    </lineage>
</organism>
<reference evidence="2" key="1">
    <citation type="submission" date="2022-10" db="EMBL/GenBank/DDBJ databases">
        <title>Whole genome sequencing of three plant growth promoting bacteria isolated from Vachellia tortilis subsp. raddiana in Morocco.</title>
        <authorList>
            <person name="Hnini M."/>
            <person name="Zouagui R."/>
            <person name="Zouagui H."/>
            <person name="Chemao Elfihri M.-W."/>
            <person name="Ibrahimi A."/>
            <person name="Sbabou L."/>
            <person name="Aurag J."/>
        </authorList>
    </citation>
    <scope>NUCLEOTIDE SEQUENCE</scope>
    <source>
        <strain evidence="2">LMR678</strain>
    </source>
</reference>
<keyword evidence="1" id="KW-0472">Membrane</keyword>
<sequence>MQKELPDRHIDPSESVTLFAIAFGAIGGLIGLVAAIILLPDSGEGTAFLNCLIAFLAGGSAGVVAGGTLGAALGVFRGVRAPKVHGQ</sequence>
<evidence type="ECO:0000256" key="1">
    <source>
        <dbReference type="SAM" id="Phobius"/>
    </source>
</evidence>
<gene>
    <name evidence="2" type="ORF">O3W52_29785</name>
</gene>
<keyword evidence="1" id="KW-0812">Transmembrane</keyword>
<name>A0ABT4KRJ8_9HYPH</name>
<feature type="transmembrane region" description="Helical" evidence="1">
    <location>
        <begin position="16"/>
        <end position="40"/>
    </location>
</feature>
<keyword evidence="3" id="KW-1185">Reference proteome</keyword>
<keyword evidence="1" id="KW-1133">Transmembrane helix</keyword>
<dbReference type="Proteomes" id="UP001079430">
    <property type="component" value="Unassembled WGS sequence"/>
</dbReference>
<evidence type="ECO:0000313" key="2">
    <source>
        <dbReference type="EMBL" id="MCZ4093916.1"/>
    </source>
</evidence>
<comment type="caution">
    <text evidence="2">The sequence shown here is derived from an EMBL/GenBank/DDBJ whole genome shotgun (WGS) entry which is preliminary data.</text>
</comment>
<feature type="transmembrane region" description="Helical" evidence="1">
    <location>
        <begin position="52"/>
        <end position="76"/>
    </location>
</feature>
<proteinExistence type="predicted"/>
<dbReference type="RefSeq" id="WP_269285840.1">
    <property type="nucleotide sequence ID" value="NZ_JAPVOI010000006.1"/>
</dbReference>
<protein>
    <submittedName>
        <fullName evidence="2">Uncharacterized protein</fullName>
    </submittedName>
</protein>
<dbReference type="EMBL" id="JAPVOI010000006">
    <property type="protein sequence ID" value="MCZ4093916.1"/>
    <property type="molecule type" value="Genomic_DNA"/>
</dbReference>